<accession>A0A8X6R0C9</accession>
<name>A0A8X6R0C9_NEPPI</name>
<protein>
    <submittedName>
        <fullName evidence="1">Uncharacterized protein</fullName>
    </submittedName>
</protein>
<evidence type="ECO:0000313" key="2">
    <source>
        <dbReference type="Proteomes" id="UP000887013"/>
    </source>
</evidence>
<reference evidence="1" key="1">
    <citation type="submission" date="2020-08" db="EMBL/GenBank/DDBJ databases">
        <title>Multicomponent nature underlies the extraordinary mechanical properties of spider dragline silk.</title>
        <authorList>
            <person name="Kono N."/>
            <person name="Nakamura H."/>
            <person name="Mori M."/>
            <person name="Yoshida Y."/>
            <person name="Ohtoshi R."/>
            <person name="Malay A.D."/>
            <person name="Moran D.A.P."/>
            <person name="Tomita M."/>
            <person name="Numata K."/>
            <person name="Arakawa K."/>
        </authorList>
    </citation>
    <scope>NUCLEOTIDE SEQUENCE</scope>
</reference>
<comment type="caution">
    <text evidence="1">The sequence shown here is derived from an EMBL/GenBank/DDBJ whole genome shotgun (WGS) entry which is preliminary data.</text>
</comment>
<dbReference type="OrthoDB" id="10603987at2759"/>
<dbReference type="EMBL" id="BMAW01037682">
    <property type="protein sequence ID" value="GFU49449.1"/>
    <property type="molecule type" value="Genomic_DNA"/>
</dbReference>
<keyword evidence="2" id="KW-1185">Reference proteome</keyword>
<gene>
    <name evidence="1" type="ORF">NPIL_54591</name>
</gene>
<proteinExistence type="predicted"/>
<dbReference type="AlphaFoldDB" id="A0A8X6R0C9"/>
<evidence type="ECO:0000313" key="1">
    <source>
        <dbReference type="EMBL" id="GFU49449.1"/>
    </source>
</evidence>
<organism evidence="1 2">
    <name type="scientific">Nephila pilipes</name>
    <name type="common">Giant wood spider</name>
    <name type="synonym">Nephila maculata</name>
    <dbReference type="NCBI Taxonomy" id="299642"/>
    <lineage>
        <taxon>Eukaryota</taxon>
        <taxon>Metazoa</taxon>
        <taxon>Ecdysozoa</taxon>
        <taxon>Arthropoda</taxon>
        <taxon>Chelicerata</taxon>
        <taxon>Arachnida</taxon>
        <taxon>Araneae</taxon>
        <taxon>Araneomorphae</taxon>
        <taxon>Entelegynae</taxon>
        <taxon>Araneoidea</taxon>
        <taxon>Nephilidae</taxon>
        <taxon>Nephila</taxon>
    </lineage>
</organism>
<dbReference type="Proteomes" id="UP000887013">
    <property type="component" value="Unassembled WGS sequence"/>
</dbReference>
<sequence length="127" mass="14114">MSPVDSNYQSDAISNFPFPFPSSSTHQVVALYGPLSELTAHASVGLLFPEVFASPNVFDVEAVLCFPTYRRAPFCCRSRNRDAPFSALLYYSQAVLRSVRNVSPDLASTNACFISQFLFELQIDMKC</sequence>